<name>A0A1H8N1N1_9EURY</name>
<dbReference type="Pfam" id="PF01139">
    <property type="entry name" value="RtcB"/>
    <property type="match status" value="1"/>
</dbReference>
<evidence type="ECO:0000256" key="15">
    <source>
        <dbReference type="RuleBase" id="RU371113"/>
    </source>
</evidence>
<evidence type="ECO:0000256" key="9">
    <source>
        <dbReference type="ARBA" id="ARBA00045316"/>
    </source>
</evidence>
<dbReference type="EC" id="6.5.1.-" evidence="15"/>
<feature type="binding site" evidence="14">
    <location>
        <position position="256"/>
    </location>
    <ligand>
        <name>Mn(2+)</name>
        <dbReference type="ChEBI" id="CHEBI:29035"/>
        <label>2</label>
    </ligand>
</feature>
<dbReference type="PANTHER" id="PTHR11118:SF1">
    <property type="entry name" value="RNA-SPLICING LIGASE RTCB HOMOLOG"/>
    <property type="match status" value="1"/>
</dbReference>
<evidence type="ECO:0000256" key="11">
    <source>
        <dbReference type="ARBA" id="ARBA00049514"/>
    </source>
</evidence>
<keyword evidence="7 14" id="KW-0464">Manganese</keyword>
<dbReference type="PANTHER" id="PTHR11118">
    <property type="entry name" value="RNA-SPLICING LIGASE RTCB HOMOLOG"/>
    <property type="match status" value="1"/>
</dbReference>
<dbReference type="FunFam" id="3.90.1860.10:FF:000001">
    <property type="entry name" value="tRNA-splicing ligase RtcB homolog"/>
    <property type="match status" value="1"/>
</dbReference>
<sequence>MSDSSNSTDSTDSERAPADDVDGLPAVTRLEENVYEIERSGEMRVPARIYASEKLLEEMRAPGDLTLKQVRNVATLPGIQRFAAVMPDGHQGYGFPIGGVAAVDMESGVISPGGIGFDINCGVRLLRTNLTYDDVRGLENDLVGALYRLIPTGTGKGGVVSIGLDNLEGILESGMMWMRDHGYATDADLEHCEENGRLPGDPSKVSEMAKQRGVKQLGSLGSGNHFLEVQRVAEIYDETPAAAFGLELDQVVVMIHSGSRGLGHQTCTDYIRRFEKAYPTVAASLPDRQLIYAPLADSLADDYRLGMYAAANFAWANRQAMTDAVRQVFAEFFDDPTVELVYDVCHNVAKEEPHEIDGRRKTVLVHRKGATRAFPAGREEVPVAYRDIGQPVFIPGSMGTHSYVLCGGPESLERSFGSTAHGAGRLKSRTQAKKEYRAGDLQRELREQQIYVRARSGATVAEEAPGAYKDIDEVVRVSDALGIGTTVARLRPVVNIKG</sequence>
<evidence type="ECO:0000256" key="16">
    <source>
        <dbReference type="SAM" id="MobiDB-lite"/>
    </source>
</evidence>
<dbReference type="RefSeq" id="WP_089820638.1">
    <property type="nucleotide sequence ID" value="NZ_FODV01000001.1"/>
</dbReference>
<feature type="binding site" evidence="13">
    <location>
        <begin position="346"/>
        <end position="347"/>
    </location>
    <ligand>
        <name>GMP</name>
        <dbReference type="ChEBI" id="CHEBI:58115"/>
    </ligand>
</feature>
<reference evidence="18" key="1">
    <citation type="submission" date="2016-10" db="EMBL/GenBank/DDBJ databases">
        <authorList>
            <person name="Varghese N."/>
            <person name="Submissions S."/>
        </authorList>
    </citation>
    <scope>NUCLEOTIDE SEQUENCE [LARGE SCALE GENOMIC DNA]</scope>
    <source>
        <strain evidence="18">CGMCC 1.10121</strain>
    </source>
</reference>
<dbReference type="InterPro" id="IPR036025">
    <property type="entry name" value="RtcB-like_sf"/>
</dbReference>
<gene>
    <name evidence="15" type="primary">rtcB</name>
    <name evidence="17" type="ORF">SAMN04487948_101251</name>
</gene>
<comment type="catalytic activity">
    <reaction evidence="11">
        <text>a 3'-end 2',3'-cyclophospho-ribonucleotide-RNA + a 5'-end dephospho-ribonucleoside-RNA + GTP + H2O = a ribonucleotidyl-ribonucleotide-RNA + GMP + diphosphate + H(+)</text>
        <dbReference type="Rhea" id="RHEA:68080"/>
        <dbReference type="Rhea" id="RHEA-COMP:10464"/>
        <dbReference type="Rhea" id="RHEA-COMP:13936"/>
        <dbReference type="Rhea" id="RHEA-COMP:17355"/>
        <dbReference type="ChEBI" id="CHEBI:15377"/>
        <dbReference type="ChEBI" id="CHEBI:15378"/>
        <dbReference type="ChEBI" id="CHEBI:33019"/>
        <dbReference type="ChEBI" id="CHEBI:37565"/>
        <dbReference type="ChEBI" id="CHEBI:58115"/>
        <dbReference type="ChEBI" id="CHEBI:83064"/>
        <dbReference type="ChEBI" id="CHEBI:138284"/>
        <dbReference type="ChEBI" id="CHEBI:173118"/>
        <dbReference type="EC" id="6.5.1.8"/>
    </reaction>
</comment>
<feature type="binding site" evidence="14">
    <location>
        <position position="118"/>
    </location>
    <ligand>
        <name>Mn(2+)</name>
        <dbReference type="ChEBI" id="CHEBI:29035"/>
        <label>1</label>
    </ligand>
</feature>
<proteinExistence type="inferred from homology"/>
<evidence type="ECO:0000256" key="2">
    <source>
        <dbReference type="ARBA" id="ARBA00011245"/>
    </source>
</evidence>
<dbReference type="GO" id="GO:0003972">
    <property type="term" value="F:RNA ligase (ATP) activity"/>
    <property type="evidence" value="ECO:0007669"/>
    <property type="project" value="TreeGrafter"/>
</dbReference>
<evidence type="ECO:0000256" key="12">
    <source>
        <dbReference type="PIRSR" id="PIRSR601233-1"/>
    </source>
</evidence>
<organism evidence="17 18">
    <name type="scientific">Halogranum amylolyticum</name>
    <dbReference type="NCBI Taxonomy" id="660520"/>
    <lineage>
        <taxon>Archaea</taxon>
        <taxon>Methanobacteriati</taxon>
        <taxon>Methanobacteriota</taxon>
        <taxon>Stenosarchaea group</taxon>
        <taxon>Halobacteria</taxon>
        <taxon>Halobacteriales</taxon>
        <taxon>Haloferacaceae</taxon>
    </lineage>
</organism>
<evidence type="ECO:0000256" key="3">
    <source>
        <dbReference type="ARBA" id="ARBA00022598"/>
    </source>
</evidence>
<dbReference type="EMBL" id="FODV01000001">
    <property type="protein sequence ID" value="SEO23535.1"/>
    <property type="molecule type" value="Genomic_DNA"/>
</dbReference>
<feature type="compositionally biased region" description="Low complexity" evidence="16">
    <location>
        <begin position="1"/>
        <end position="10"/>
    </location>
</feature>
<dbReference type="SUPFAM" id="SSF103365">
    <property type="entry name" value="Hypothetical protein PH1602"/>
    <property type="match status" value="1"/>
</dbReference>
<comment type="catalytic activity">
    <reaction evidence="10">
        <text>a 3'-end 3'-phospho-ribonucleotide-RNA + a 5'-end dephospho-ribonucleoside-RNA + GTP = a ribonucleotidyl-ribonucleotide-RNA + GMP + diphosphate</text>
        <dbReference type="Rhea" id="RHEA:68076"/>
        <dbReference type="Rhea" id="RHEA-COMP:10463"/>
        <dbReference type="Rhea" id="RHEA-COMP:13936"/>
        <dbReference type="Rhea" id="RHEA-COMP:17355"/>
        <dbReference type="ChEBI" id="CHEBI:33019"/>
        <dbReference type="ChEBI" id="CHEBI:37565"/>
        <dbReference type="ChEBI" id="CHEBI:58115"/>
        <dbReference type="ChEBI" id="CHEBI:83062"/>
        <dbReference type="ChEBI" id="CHEBI:138284"/>
        <dbReference type="ChEBI" id="CHEBI:173118"/>
        <dbReference type="EC" id="6.5.1.8"/>
    </reaction>
</comment>
<comment type="cofactor">
    <cofactor evidence="14 15">
        <name>Mn(2+)</name>
        <dbReference type="ChEBI" id="CHEBI:29035"/>
    </cofactor>
    <text evidence="14 15">Binds 2 manganese ions per subunit.</text>
</comment>
<keyword evidence="18" id="KW-1185">Reference proteome</keyword>
<feature type="binding site" evidence="13">
    <location>
        <position position="402"/>
    </location>
    <ligand>
        <name>GMP</name>
        <dbReference type="ChEBI" id="CHEBI:58115"/>
    </ligand>
</feature>
<evidence type="ECO:0000256" key="7">
    <source>
        <dbReference type="ARBA" id="ARBA00023211"/>
    </source>
</evidence>
<feature type="binding site" evidence="14">
    <location>
        <position position="346"/>
    </location>
    <ligand>
        <name>Mn(2+)</name>
        <dbReference type="ChEBI" id="CHEBI:29035"/>
        <label>2</label>
    </ligand>
</feature>
<evidence type="ECO:0000313" key="18">
    <source>
        <dbReference type="Proteomes" id="UP000199126"/>
    </source>
</evidence>
<feature type="binding site" evidence="14">
    <location>
        <position position="225"/>
    </location>
    <ligand>
        <name>Mn(2+)</name>
        <dbReference type="ChEBI" id="CHEBI:29035"/>
        <label>1</label>
    </ligand>
</feature>
<feature type="binding site" evidence="13">
    <location>
        <begin position="395"/>
        <end position="398"/>
    </location>
    <ligand>
        <name>GMP</name>
        <dbReference type="ChEBI" id="CHEBI:58115"/>
    </ligand>
</feature>
<dbReference type="GO" id="GO:0006388">
    <property type="term" value="P:tRNA splicing, via endonucleolytic cleavage and ligation"/>
    <property type="evidence" value="ECO:0007669"/>
    <property type="project" value="UniProtKB-ARBA"/>
</dbReference>
<comment type="function">
    <text evidence="9">Essential for tRNA splicing and maturation. Acts by directly joining spliced tRNA halves to mature-sized tRNAs. Joins RNA with 2',3'-cyclic-phosphate or 3'-phosphate ends to RNA with 5'-hydroxy ends.</text>
</comment>
<dbReference type="GO" id="GO:0005525">
    <property type="term" value="F:GTP binding"/>
    <property type="evidence" value="ECO:0007669"/>
    <property type="project" value="UniProtKB-KW"/>
</dbReference>
<dbReference type="Proteomes" id="UP000199126">
    <property type="component" value="Unassembled WGS sequence"/>
</dbReference>
<feature type="binding site" evidence="13">
    <location>
        <position position="497"/>
    </location>
    <ligand>
        <name>GMP</name>
        <dbReference type="ChEBI" id="CHEBI:58115"/>
    </ligand>
</feature>
<feature type="active site" description="GMP-histidine intermediate" evidence="12">
    <location>
        <position position="421"/>
    </location>
</feature>
<evidence type="ECO:0000256" key="6">
    <source>
        <dbReference type="ARBA" id="ARBA00023134"/>
    </source>
</evidence>
<dbReference type="GO" id="GO:0170057">
    <property type="term" value="F:RNA ligase (GTP) activity"/>
    <property type="evidence" value="ECO:0007669"/>
    <property type="project" value="UniProtKB-EC"/>
</dbReference>
<dbReference type="OrthoDB" id="9887at2157"/>
<evidence type="ECO:0000256" key="8">
    <source>
        <dbReference type="ARBA" id="ARBA00033766"/>
    </source>
</evidence>
<evidence type="ECO:0000256" key="10">
    <source>
        <dbReference type="ARBA" id="ARBA00047746"/>
    </source>
</evidence>
<comment type="similarity">
    <text evidence="1 15">Belongs to the RtcB family.</text>
</comment>
<evidence type="ECO:0000256" key="5">
    <source>
        <dbReference type="ARBA" id="ARBA00022741"/>
    </source>
</evidence>
<dbReference type="PROSITE" id="PS01288">
    <property type="entry name" value="UPF0027"/>
    <property type="match status" value="1"/>
</dbReference>
<dbReference type="InterPro" id="IPR001233">
    <property type="entry name" value="RtcB"/>
</dbReference>
<keyword evidence="3 15" id="KW-0436">Ligase</keyword>
<comment type="subunit">
    <text evidence="2 15">Monomer.</text>
</comment>
<feature type="region of interest" description="Disordered" evidence="16">
    <location>
        <begin position="1"/>
        <end position="24"/>
    </location>
</feature>
<dbReference type="Gene3D" id="3.90.1860.10">
    <property type="entry name" value="tRNA-splicing ligase RtcB"/>
    <property type="match status" value="1"/>
</dbReference>
<feature type="binding site" evidence="13">
    <location>
        <begin position="421"/>
        <end position="424"/>
    </location>
    <ligand>
        <name>GMP</name>
        <dbReference type="ChEBI" id="CHEBI:58115"/>
    </ligand>
</feature>
<dbReference type="GO" id="GO:0046872">
    <property type="term" value="F:metal ion binding"/>
    <property type="evidence" value="ECO:0007669"/>
    <property type="project" value="UniProtKB-UniRule"/>
</dbReference>
<keyword evidence="5 13" id="KW-0547">Nucleotide-binding</keyword>
<protein>
    <recommendedName>
        <fullName evidence="8 15">tRNA-splicing ligase RtcB</fullName>
        <ecNumber evidence="15">6.5.1.-</ecNumber>
    </recommendedName>
</protein>
<keyword evidence="4 14" id="KW-0479">Metal-binding</keyword>
<evidence type="ECO:0000256" key="14">
    <source>
        <dbReference type="PIRSR" id="PIRSR601233-3"/>
    </source>
</evidence>
<evidence type="ECO:0000256" key="4">
    <source>
        <dbReference type="ARBA" id="ARBA00022723"/>
    </source>
</evidence>
<dbReference type="AlphaFoldDB" id="A0A1H8N1N1"/>
<accession>A0A1H8N1N1</accession>
<keyword evidence="6 13" id="KW-0342">GTP-binding</keyword>
<feature type="binding site" evidence="13">
    <location>
        <begin position="224"/>
        <end position="228"/>
    </location>
    <ligand>
        <name>GMP</name>
        <dbReference type="ChEBI" id="CHEBI:58115"/>
    </ligand>
</feature>
<evidence type="ECO:0000256" key="1">
    <source>
        <dbReference type="ARBA" id="ARBA00008071"/>
    </source>
</evidence>
<evidence type="ECO:0000313" key="17">
    <source>
        <dbReference type="EMBL" id="SEO23535.1"/>
    </source>
</evidence>
<evidence type="ECO:0000256" key="13">
    <source>
        <dbReference type="PIRSR" id="PIRSR601233-2"/>
    </source>
</evidence>